<feature type="compositionally biased region" description="Low complexity" evidence="1">
    <location>
        <begin position="17"/>
        <end position="27"/>
    </location>
</feature>
<dbReference type="GeneID" id="121211336"/>
<accession>A0ABM2ZB89</accession>
<name>A0ABM2ZB89_GOSHI</name>
<organism evidence="2 3">
    <name type="scientific">Gossypium hirsutum</name>
    <name type="common">Upland cotton</name>
    <name type="synonym">Gossypium mexicanum</name>
    <dbReference type="NCBI Taxonomy" id="3635"/>
    <lineage>
        <taxon>Eukaryota</taxon>
        <taxon>Viridiplantae</taxon>
        <taxon>Streptophyta</taxon>
        <taxon>Embryophyta</taxon>
        <taxon>Tracheophyta</taxon>
        <taxon>Spermatophyta</taxon>
        <taxon>Magnoliopsida</taxon>
        <taxon>eudicotyledons</taxon>
        <taxon>Gunneridae</taxon>
        <taxon>Pentapetalae</taxon>
        <taxon>rosids</taxon>
        <taxon>malvids</taxon>
        <taxon>Malvales</taxon>
        <taxon>Malvaceae</taxon>
        <taxon>Malvoideae</taxon>
        <taxon>Gossypium</taxon>
    </lineage>
</organism>
<sequence>MNESQHGDDEGQCINRPSSPTPTATSPENSVKNDKKKKSFIPKIFSYKRRARGGSSDEDFGCEGVSSELEKKITSNTKEFMEAAPFMKKSFSGIYDECNRCNEP</sequence>
<dbReference type="RefSeq" id="XP_040939965.1">
    <property type="nucleotide sequence ID" value="XM_041084031.1"/>
</dbReference>
<evidence type="ECO:0000313" key="2">
    <source>
        <dbReference type="Proteomes" id="UP000818029"/>
    </source>
</evidence>
<dbReference type="Proteomes" id="UP000818029">
    <property type="component" value="Chromosome A12"/>
</dbReference>
<evidence type="ECO:0000313" key="3">
    <source>
        <dbReference type="RefSeq" id="XP_040939965.1"/>
    </source>
</evidence>
<gene>
    <name evidence="3" type="primary">LOC121211336</name>
</gene>
<reference evidence="3" key="2">
    <citation type="submission" date="2025-08" db="UniProtKB">
        <authorList>
            <consortium name="RefSeq"/>
        </authorList>
    </citation>
    <scope>IDENTIFICATION</scope>
</reference>
<reference evidence="2" key="1">
    <citation type="journal article" date="2020" name="Nat. Genet.">
        <title>Genomic diversifications of five Gossypium allopolyploid species and their impact on cotton improvement.</title>
        <authorList>
            <person name="Chen Z.J."/>
            <person name="Sreedasyam A."/>
            <person name="Ando A."/>
            <person name="Song Q."/>
            <person name="De Santiago L.M."/>
            <person name="Hulse-Kemp A.M."/>
            <person name="Ding M."/>
            <person name="Ye W."/>
            <person name="Kirkbride R.C."/>
            <person name="Jenkins J."/>
            <person name="Plott C."/>
            <person name="Lovell J."/>
            <person name="Lin Y.M."/>
            <person name="Vaughn R."/>
            <person name="Liu B."/>
            <person name="Simpson S."/>
            <person name="Scheffler B.E."/>
            <person name="Wen L."/>
            <person name="Saski C.A."/>
            <person name="Grover C.E."/>
            <person name="Hu G."/>
            <person name="Conover J.L."/>
            <person name="Carlson J.W."/>
            <person name="Shu S."/>
            <person name="Boston L.B."/>
            <person name="Williams M."/>
            <person name="Peterson D.G."/>
            <person name="McGee K."/>
            <person name="Jones D.C."/>
            <person name="Wendel J.F."/>
            <person name="Stelly D.M."/>
            <person name="Grimwood J."/>
            <person name="Schmutz J."/>
        </authorList>
    </citation>
    <scope>NUCLEOTIDE SEQUENCE [LARGE SCALE GENOMIC DNA]</scope>
    <source>
        <strain evidence="2">cv. TM-1</strain>
    </source>
</reference>
<keyword evidence="2" id="KW-1185">Reference proteome</keyword>
<feature type="region of interest" description="Disordered" evidence="1">
    <location>
        <begin position="1"/>
        <end position="37"/>
    </location>
</feature>
<protein>
    <submittedName>
        <fullName evidence="3">Uncharacterized protein</fullName>
    </submittedName>
</protein>
<evidence type="ECO:0000256" key="1">
    <source>
        <dbReference type="SAM" id="MobiDB-lite"/>
    </source>
</evidence>
<proteinExistence type="predicted"/>